<dbReference type="InterPro" id="IPR000962">
    <property type="entry name" value="Znf_DskA_TraR"/>
</dbReference>
<feature type="region of interest" description="Disordered" evidence="5">
    <location>
        <begin position="22"/>
        <end position="45"/>
    </location>
</feature>
<dbReference type="RefSeq" id="WP_226750356.1">
    <property type="nucleotide sequence ID" value="NZ_JAEINI020000002.1"/>
</dbReference>
<feature type="domain" description="DnaK suppressor protein-like N-terminal" evidence="7">
    <location>
        <begin position="6"/>
        <end position="70"/>
    </location>
</feature>
<keyword evidence="9" id="KW-1185">Reference proteome</keyword>
<dbReference type="SUPFAM" id="SSF57716">
    <property type="entry name" value="Glucocorticoid receptor-like (DNA-binding domain)"/>
    <property type="match status" value="1"/>
</dbReference>
<accession>A0ABS8C273</accession>
<sequence length="104" mass="12022">MPFQEYKRRLIQRKMELERQQVSLQQDLSKEHSHDFAEQAQERENDDVLTSLKHHAEAELAEINQALLRMEQGVYAQCTRCGAKINPARLEALPATAFCVNCSH</sequence>
<dbReference type="Pfam" id="PF21173">
    <property type="entry name" value="DksA-like_N"/>
    <property type="match status" value="1"/>
</dbReference>
<reference evidence="8 9" key="1">
    <citation type="submission" date="2021-10" db="EMBL/GenBank/DDBJ databases">
        <title>Alishewanella koreense sp. nov. isolated from seawater of southwestern coast in South Korea and the proposal for the reclassification of Rheinheimera perlucida and Rheinheimera tuosuensis as Arsukibacterium perlucida and Arsukibacterium tuosuensis.</title>
        <authorList>
            <person name="Kim K.H."/>
            <person name="Ruan W."/>
            <person name="Kim K.R."/>
            <person name="Baek J.H."/>
            <person name="Jeon C.O."/>
        </authorList>
    </citation>
    <scope>NUCLEOTIDE SEQUENCE [LARGE SCALE GENOMIC DNA]</scope>
    <source>
        <strain evidence="8 9">16-MA</strain>
    </source>
</reference>
<evidence type="ECO:0000256" key="2">
    <source>
        <dbReference type="ARBA" id="ARBA00022771"/>
    </source>
</evidence>
<keyword evidence="3" id="KW-0862">Zinc</keyword>
<dbReference type="PROSITE" id="PS51128">
    <property type="entry name" value="ZF_DKSA_2"/>
    <property type="match status" value="1"/>
</dbReference>
<evidence type="ECO:0000256" key="3">
    <source>
        <dbReference type="ARBA" id="ARBA00022833"/>
    </source>
</evidence>
<evidence type="ECO:0000259" key="6">
    <source>
        <dbReference type="Pfam" id="PF01258"/>
    </source>
</evidence>
<keyword evidence="1" id="KW-0479">Metal-binding</keyword>
<feature type="compositionally biased region" description="Basic and acidic residues" evidence="5">
    <location>
        <begin position="28"/>
        <end position="43"/>
    </location>
</feature>
<dbReference type="Gene3D" id="1.20.120.910">
    <property type="entry name" value="DksA, coiled-coil domain"/>
    <property type="match status" value="1"/>
</dbReference>
<dbReference type="InterPro" id="IPR048487">
    <property type="entry name" value="DksA-like_N"/>
</dbReference>
<gene>
    <name evidence="8" type="ORF">JAO78_005550</name>
</gene>
<evidence type="ECO:0000256" key="5">
    <source>
        <dbReference type="SAM" id="MobiDB-lite"/>
    </source>
</evidence>
<feature type="domain" description="Zinc finger DksA/TraR C4-type" evidence="6">
    <location>
        <begin position="75"/>
        <end position="102"/>
    </location>
</feature>
<name>A0ABS8C273_9ALTE</name>
<comment type="caution">
    <text evidence="8">The sequence shown here is derived from an EMBL/GenBank/DDBJ whole genome shotgun (WGS) entry which is preliminary data.</text>
</comment>
<dbReference type="PANTHER" id="PTHR33823">
    <property type="entry name" value="RNA POLYMERASE-BINDING TRANSCRIPTION FACTOR DKSA-RELATED"/>
    <property type="match status" value="1"/>
</dbReference>
<evidence type="ECO:0000313" key="9">
    <source>
        <dbReference type="Proteomes" id="UP000633814"/>
    </source>
</evidence>
<dbReference type="PANTHER" id="PTHR33823:SF4">
    <property type="entry name" value="GENERAL STRESS PROTEIN 16O"/>
    <property type="match status" value="1"/>
</dbReference>
<dbReference type="Proteomes" id="UP000633814">
    <property type="component" value="Unassembled WGS sequence"/>
</dbReference>
<evidence type="ECO:0000256" key="1">
    <source>
        <dbReference type="ARBA" id="ARBA00022723"/>
    </source>
</evidence>
<evidence type="ECO:0000256" key="4">
    <source>
        <dbReference type="PROSITE-ProRule" id="PRU00510"/>
    </source>
</evidence>
<dbReference type="InterPro" id="IPR037187">
    <property type="entry name" value="DnaK_N"/>
</dbReference>
<evidence type="ECO:0000259" key="7">
    <source>
        <dbReference type="Pfam" id="PF21173"/>
    </source>
</evidence>
<feature type="zinc finger region" description="dksA C4-type" evidence="4">
    <location>
        <begin position="78"/>
        <end position="102"/>
    </location>
</feature>
<dbReference type="Pfam" id="PF01258">
    <property type="entry name" value="zf-dskA_traR"/>
    <property type="match status" value="1"/>
</dbReference>
<organism evidence="8 9">
    <name type="scientific">Alishewanella maricola</name>
    <dbReference type="NCBI Taxonomy" id="2795740"/>
    <lineage>
        <taxon>Bacteria</taxon>
        <taxon>Pseudomonadati</taxon>
        <taxon>Pseudomonadota</taxon>
        <taxon>Gammaproteobacteria</taxon>
        <taxon>Alteromonadales</taxon>
        <taxon>Alteromonadaceae</taxon>
        <taxon>Alishewanella</taxon>
    </lineage>
</organism>
<proteinExistence type="predicted"/>
<keyword evidence="2" id="KW-0863">Zinc-finger</keyword>
<dbReference type="EMBL" id="JAEINI020000002">
    <property type="protein sequence ID" value="MCB5226273.1"/>
    <property type="molecule type" value="Genomic_DNA"/>
</dbReference>
<dbReference type="SUPFAM" id="SSF109635">
    <property type="entry name" value="DnaK suppressor protein DksA, alpha-hairpin domain"/>
    <property type="match status" value="1"/>
</dbReference>
<evidence type="ECO:0000313" key="8">
    <source>
        <dbReference type="EMBL" id="MCB5226273.1"/>
    </source>
</evidence>
<protein>
    <submittedName>
        <fullName evidence="8">TraR/DksA C4-type zinc finger protein</fullName>
    </submittedName>
</protein>